<keyword evidence="8" id="KW-1185">Reference proteome</keyword>
<evidence type="ECO:0000256" key="2">
    <source>
        <dbReference type="ARBA" id="ARBA00022448"/>
    </source>
</evidence>
<dbReference type="Proteomes" id="UP000603602">
    <property type="component" value="Unassembled WGS sequence"/>
</dbReference>
<dbReference type="PANTHER" id="PTHR42788:SF19">
    <property type="entry name" value="ALIPHATIC SULFONATES IMPORT ATP-BINDING PROTEIN SSUB 2"/>
    <property type="match status" value="1"/>
</dbReference>
<evidence type="ECO:0000256" key="5">
    <source>
        <dbReference type="ARBA" id="ARBA00022840"/>
    </source>
</evidence>
<evidence type="ECO:0000259" key="6">
    <source>
        <dbReference type="PROSITE" id="PS50893"/>
    </source>
</evidence>
<dbReference type="Gene3D" id="3.40.50.300">
    <property type="entry name" value="P-loop containing nucleotide triphosphate hydrolases"/>
    <property type="match status" value="1"/>
</dbReference>
<keyword evidence="5 7" id="KW-0067">ATP-binding</keyword>
<organism evidence="7 8">
    <name type="scientific">Thauera sedimentorum</name>
    <dbReference type="NCBI Taxonomy" id="2767595"/>
    <lineage>
        <taxon>Bacteria</taxon>
        <taxon>Pseudomonadati</taxon>
        <taxon>Pseudomonadota</taxon>
        <taxon>Betaproteobacteria</taxon>
        <taxon>Rhodocyclales</taxon>
        <taxon>Zoogloeaceae</taxon>
        <taxon>Thauera</taxon>
    </lineage>
</organism>
<dbReference type="Pfam" id="PF00005">
    <property type="entry name" value="ABC_tran"/>
    <property type="match status" value="1"/>
</dbReference>
<feature type="domain" description="ABC transporter" evidence="6">
    <location>
        <begin position="7"/>
        <end position="229"/>
    </location>
</feature>
<keyword evidence="2" id="KW-0813">Transport</keyword>
<accession>A0ABR9B9P0</accession>
<dbReference type="EMBL" id="JACYTO010000001">
    <property type="protein sequence ID" value="MBD8502669.1"/>
    <property type="molecule type" value="Genomic_DNA"/>
</dbReference>
<evidence type="ECO:0000256" key="1">
    <source>
        <dbReference type="ARBA" id="ARBA00005417"/>
    </source>
</evidence>
<comment type="caution">
    <text evidence="7">The sequence shown here is derived from an EMBL/GenBank/DDBJ whole genome shotgun (WGS) entry which is preliminary data.</text>
</comment>
<dbReference type="SMART" id="SM00382">
    <property type="entry name" value="AAA"/>
    <property type="match status" value="1"/>
</dbReference>
<name>A0ABR9B9P0_9RHOO</name>
<gene>
    <name evidence="7" type="ORF">IFO67_07200</name>
</gene>
<dbReference type="SUPFAM" id="SSF52540">
    <property type="entry name" value="P-loop containing nucleoside triphosphate hydrolases"/>
    <property type="match status" value="1"/>
</dbReference>
<dbReference type="PROSITE" id="PS50893">
    <property type="entry name" value="ABC_TRANSPORTER_2"/>
    <property type="match status" value="1"/>
</dbReference>
<dbReference type="PANTHER" id="PTHR42788">
    <property type="entry name" value="TAURINE IMPORT ATP-BINDING PROTEIN-RELATED"/>
    <property type="match status" value="1"/>
</dbReference>
<proteinExistence type="inferred from homology"/>
<evidence type="ECO:0000256" key="3">
    <source>
        <dbReference type="ARBA" id="ARBA00022475"/>
    </source>
</evidence>
<keyword evidence="4" id="KW-0547">Nucleotide-binding</keyword>
<protein>
    <submittedName>
        <fullName evidence="7">ABC transporter ATP-binding protein</fullName>
    </submittedName>
</protein>
<sequence length="273" mass="29813">MLADLAVRVAEKRYPGAAQPAIAELAFELPARQFCCIVGPSGCGKTSLLNILAGLDRAARAEVRFGDGSTPAAAPIGYMFQTPRLLPWRTVRDNVRVVLDAQAVAAGRAEQLLDEMGLGTCLDAYPGQLSGGMQRRVALARAFAIEPRLLLLDEPFVSLDHPVAEHLRDMLLELWQRHPTTVLFVTHDLREAIQLADRILFLSRAPSQVILDVAVDLPRPRRAEDAACEDFRRALLARHRDLLAGVAEEGAEGVRCLGDGAMPKPFLMEHPAC</sequence>
<dbReference type="PROSITE" id="PS00211">
    <property type="entry name" value="ABC_TRANSPORTER_1"/>
    <property type="match status" value="1"/>
</dbReference>
<evidence type="ECO:0000313" key="7">
    <source>
        <dbReference type="EMBL" id="MBD8502669.1"/>
    </source>
</evidence>
<comment type="similarity">
    <text evidence="1">Belongs to the ABC transporter superfamily.</text>
</comment>
<dbReference type="InterPro" id="IPR017871">
    <property type="entry name" value="ABC_transporter-like_CS"/>
</dbReference>
<dbReference type="InterPro" id="IPR003593">
    <property type="entry name" value="AAA+_ATPase"/>
</dbReference>
<dbReference type="GO" id="GO:0005524">
    <property type="term" value="F:ATP binding"/>
    <property type="evidence" value="ECO:0007669"/>
    <property type="project" value="UniProtKB-KW"/>
</dbReference>
<keyword evidence="3" id="KW-0472">Membrane</keyword>
<dbReference type="InterPro" id="IPR027417">
    <property type="entry name" value="P-loop_NTPase"/>
</dbReference>
<dbReference type="InterPro" id="IPR050166">
    <property type="entry name" value="ABC_transporter_ATP-bind"/>
</dbReference>
<keyword evidence="3" id="KW-1003">Cell membrane</keyword>
<evidence type="ECO:0000256" key="4">
    <source>
        <dbReference type="ARBA" id="ARBA00022741"/>
    </source>
</evidence>
<reference evidence="8" key="1">
    <citation type="submission" date="2023-07" db="EMBL/GenBank/DDBJ databases">
        <title>Thauera sp. CAU 1555 isolated from sand of Yaerae Beach.</title>
        <authorList>
            <person name="Kim W."/>
        </authorList>
    </citation>
    <scope>NUCLEOTIDE SEQUENCE [LARGE SCALE GENOMIC DNA]</scope>
    <source>
        <strain evidence="8">CAU 1555</strain>
    </source>
</reference>
<evidence type="ECO:0000313" key="8">
    <source>
        <dbReference type="Proteomes" id="UP000603602"/>
    </source>
</evidence>
<dbReference type="InterPro" id="IPR003439">
    <property type="entry name" value="ABC_transporter-like_ATP-bd"/>
</dbReference>